<accession>A0A917P9F8</accession>
<gene>
    <name evidence="2" type="ORF">GCM10012282_75770</name>
</gene>
<dbReference type="Proteomes" id="UP000625682">
    <property type="component" value="Unassembled WGS sequence"/>
</dbReference>
<protein>
    <submittedName>
        <fullName evidence="2">Uncharacterized protein</fullName>
    </submittedName>
</protein>
<feature type="compositionally biased region" description="Basic and acidic residues" evidence="1">
    <location>
        <begin position="52"/>
        <end position="63"/>
    </location>
</feature>
<comment type="caution">
    <text evidence="2">The sequence shown here is derived from an EMBL/GenBank/DDBJ whole genome shotgun (WGS) entry which is preliminary data.</text>
</comment>
<evidence type="ECO:0000313" key="3">
    <source>
        <dbReference type="Proteomes" id="UP000625682"/>
    </source>
</evidence>
<evidence type="ECO:0000256" key="1">
    <source>
        <dbReference type="SAM" id="MobiDB-lite"/>
    </source>
</evidence>
<dbReference type="EMBL" id="BMMU01000047">
    <property type="protein sequence ID" value="GGJ67618.1"/>
    <property type="molecule type" value="Genomic_DNA"/>
</dbReference>
<reference evidence="2" key="1">
    <citation type="journal article" date="2014" name="Int. J. Syst. Evol. Microbiol.">
        <title>Complete genome sequence of Corynebacterium casei LMG S-19264T (=DSM 44701T), isolated from a smear-ripened cheese.</title>
        <authorList>
            <consortium name="US DOE Joint Genome Institute (JGI-PGF)"/>
            <person name="Walter F."/>
            <person name="Albersmeier A."/>
            <person name="Kalinowski J."/>
            <person name="Ruckert C."/>
        </authorList>
    </citation>
    <scope>NUCLEOTIDE SEQUENCE</scope>
    <source>
        <strain evidence="2">CGMCC 4.7272</strain>
    </source>
</reference>
<name>A0A917P9F8_9ACTN</name>
<organism evidence="2 3">
    <name type="scientific">Streptomyces lacrimifluminis</name>
    <dbReference type="NCBI Taxonomy" id="1500077"/>
    <lineage>
        <taxon>Bacteria</taxon>
        <taxon>Bacillati</taxon>
        <taxon>Actinomycetota</taxon>
        <taxon>Actinomycetes</taxon>
        <taxon>Kitasatosporales</taxon>
        <taxon>Streptomycetaceae</taxon>
        <taxon>Streptomyces</taxon>
    </lineage>
</organism>
<reference evidence="2" key="2">
    <citation type="submission" date="2020-09" db="EMBL/GenBank/DDBJ databases">
        <authorList>
            <person name="Sun Q."/>
            <person name="Zhou Y."/>
        </authorList>
    </citation>
    <scope>NUCLEOTIDE SEQUENCE</scope>
    <source>
        <strain evidence="2">CGMCC 4.7272</strain>
    </source>
</reference>
<sequence length="76" mass="8585">MPQEYLEGLTTDPATWMRTPENLDRLAAFTRVANARRRVLEDGELPAPASDPVDRRRQEHEQHQQPGPGQGQGLQP</sequence>
<dbReference type="AlphaFoldDB" id="A0A917P9F8"/>
<proteinExistence type="predicted"/>
<evidence type="ECO:0000313" key="2">
    <source>
        <dbReference type="EMBL" id="GGJ67618.1"/>
    </source>
</evidence>
<feature type="region of interest" description="Disordered" evidence="1">
    <location>
        <begin position="37"/>
        <end position="76"/>
    </location>
</feature>
<keyword evidence="3" id="KW-1185">Reference proteome</keyword>